<keyword evidence="8" id="KW-1185">Reference proteome</keyword>
<reference evidence="7 8" key="1">
    <citation type="submission" date="2024-03" db="EMBL/GenBank/DDBJ databases">
        <authorList>
            <person name="Jo J.-H."/>
        </authorList>
    </citation>
    <scope>NUCLEOTIDE SEQUENCE [LARGE SCALE GENOMIC DNA]</scope>
    <source>
        <strain evidence="7 8">PS1R-30</strain>
    </source>
</reference>
<comment type="caution">
    <text evidence="7">The sequence shown here is derived from an EMBL/GenBank/DDBJ whole genome shotgun (WGS) entry which is preliminary data.</text>
</comment>
<dbReference type="EMBL" id="JBBHJZ010000005">
    <property type="protein sequence ID" value="MEJ5978940.1"/>
    <property type="molecule type" value="Genomic_DNA"/>
</dbReference>
<organism evidence="7 8">
    <name type="scientific">Novosphingobium anseongense</name>
    <dbReference type="NCBI Taxonomy" id="3133436"/>
    <lineage>
        <taxon>Bacteria</taxon>
        <taxon>Pseudomonadati</taxon>
        <taxon>Pseudomonadota</taxon>
        <taxon>Alphaproteobacteria</taxon>
        <taxon>Sphingomonadales</taxon>
        <taxon>Sphingomonadaceae</taxon>
        <taxon>Novosphingobium</taxon>
    </lineage>
</organism>
<evidence type="ECO:0000256" key="4">
    <source>
        <dbReference type="ARBA" id="ARBA00023163"/>
    </source>
</evidence>
<accession>A0ABU8S0T4</accession>
<evidence type="ECO:0000259" key="6">
    <source>
        <dbReference type="Pfam" id="PF08281"/>
    </source>
</evidence>
<dbReference type="InterPro" id="IPR014284">
    <property type="entry name" value="RNA_pol_sigma-70_dom"/>
</dbReference>
<feature type="domain" description="RNA polymerase sigma factor 70 region 4 type 2" evidence="6">
    <location>
        <begin position="115"/>
        <end position="164"/>
    </location>
</feature>
<evidence type="ECO:0000256" key="3">
    <source>
        <dbReference type="ARBA" id="ARBA00023082"/>
    </source>
</evidence>
<evidence type="ECO:0000313" key="7">
    <source>
        <dbReference type="EMBL" id="MEJ5978940.1"/>
    </source>
</evidence>
<dbReference type="NCBIfam" id="TIGR02937">
    <property type="entry name" value="sigma70-ECF"/>
    <property type="match status" value="1"/>
</dbReference>
<keyword evidence="2" id="KW-0805">Transcription regulation</keyword>
<gene>
    <name evidence="7" type="ORF">WG901_19965</name>
</gene>
<dbReference type="InterPro" id="IPR036388">
    <property type="entry name" value="WH-like_DNA-bd_sf"/>
</dbReference>
<dbReference type="InterPro" id="IPR007627">
    <property type="entry name" value="RNA_pol_sigma70_r2"/>
</dbReference>
<dbReference type="Gene3D" id="1.10.10.10">
    <property type="entry name" value="Winged helix-like DNA-binding domain superfamily/Winged helix DNA-binding domain"/>
    <property type="match status" value="1"/>
</dbReference>
<sequence length="177" mass="20067">MTAPREKIARWVAVEILPHEASVRGWLSRRWGSALDVDDVVQEAYCRIAALGSIEHIENGRAYFFTTARSIAMDTFRRSKVAGEKAMTEIELWSVEDEYPRADRAAEATQELLRIDGLLSTFSLTCRRVIELRRLQGLSQKETAKQLGISEHSVENHVTRGIRRVLKMLKDQEGGPS</sequence>
<dbReference type="InterPro" id="IPR013324">
    <property type="entry name" value="RNA_pol_sigma_r3/r4-like"/>
</dbReference>
<keyword evidence="3" id="KW-0731">Sigma factor</keyword>
<evidence type="ECO:0000259" key="5">
    <source>
        <dbReference type="Pfam" id="PF04542"/>
    </source>
</evidence>
<evidence type="ECO:0000256" key="1">
    <source>
        <dbReference type="ARBA" id="ARBA00010641"/>
    </source>
</evidence>
<dbReference type="SUPFAM" id="SSF88659">
    <property type="entry name" value="Sigma3 and sigma4 domains of RNA polymerase sigma factors"/>
    <property type="match status" value="1"/>
</dbReference>
<dbReference type="PANTHER" id="PTHR43133">
    <property type="entry name" value="RNA POLYMERASE ECF-TYPE SIGMA FACTO"/>
    <property type="match status" value="1"/>
</dbReference>
<evidence type="ECO:0000256" key="2">
    <source>
        <dbReference type="ARBA" id="ARBA00023015"/>
    </source>
</evidence>
<dbReference type="InterPro" id="IPR013325">
    <property type="entry name" value="RNA_pol_sigma_r2"/>
</dbReference>
<dbReference type="Proteomes" id="UP001361239">
    <property type="component" value="Unassembled WGS sequence"/>
</dbReference>
<evidence type="ECO:0000313" key="8">
    <source>
        <dbReference type="Proteomes" id="UP001361239"/>
    </source>
</evidence>
<feature type="domain" description="RNA polymerase sigma-70 region 2" evidence="5">
    <location>
        <begin position="19"/>
        <end position="80"/>
    </location>
</feature>
<comment type="similarity">
    <text evidence="1">Belongs to the sigma-70 factor family. ECF subfamily.</text>
</comment>
<keyword evidence="4" id="KW-0804">Transcription</keyword>
<dbReference type="Pfam" id="PF08281">
    <property type="entry name" value="Sigma70_r4_2"/>
    <property type="match status" value="1"/>
</dbReference>
<protein>
    <submittedName>
        <fullName evidence="7">Sigma-70 family RNA polymerase sigma factor</fullName>
    </submittedName>
</protein>
<proteinExistence type="inferred from homology"/>
<dbReference type="Pfam" id="PF04542">
    <property type="entry name" value="Sigma70_r2"/>
    <property type="match status" value="1"/>
</dbReference>
<dbReference type="RefSeq" id="WP_339588884.1">
    <property type="nucleotide sequence ID" value="NZ_JBBHJZ010000005.1"/>
</dbReference>
<dbReference type="SUPFAM" id="SSF88946">
    <property type="entry name" value="Sigma2 domain of RNA polymerase sigma factors"/>
    <property type="match status" value="1"/>
</dbReference>
<dbReference type="InterPro" id="IPR039425">
    <property type="entry name" value="RNA_pol_sigma-70-like"/>
</dbReference>
<dbReference type="InterPro" id="IPR013249">
    <property type="entry name" value="RNA_pol_sigma70_r4_t2"/>
</dbReference>
<dbReference type="PANTHER" id="PTHR43133:SF63">
    <property type="entry name" value="RNA POLYMERASE SIGMA FACTOR FECI-RELATED"/>
    <property type="match status" value="1"/>
</dbReference>
<dbReference type="Gene3D" id="1.10.1740.10">
    <property type="match status" value="1"/>
</dbReference>
<name>A0ABU8S0T4_9SPHN</name>